<sequence length="133" mass="14512">MLASVREFFDTEDLAAALETGPDAATAQNAAYEALRRSMVAAVFLHHFSEVAANRKHPALHGLGKLDLHKELAARTLAPDQSARPDDGKILGEVADAIKHGELTAHHIRHVARKGRVIEWTHDPCVAVCGRQR</sequence>
<name>A0A444HM58_RHILE</name>
<evidence type="ECO:0000313" key="2">
    <source>
        <dbReference type="Proteomes" id="UP000283817"/>
    </source>
</evidence>
<dbReference type="EMBL" id="SBHX01000078">
    <property type="protein sequence ID" value="RWX23241.1"/>
    <property type="molecule type" value="Genomic_DNA"/>
</dbReference>
<reference evidence="1 2" key="1">
    <citation type="submission" date="2019-01" db="EMBL/GenBank/DDBJ databases">
        <title>RHIZO-ID as a novel technology for direct rhizobia identification.</title>
        <authorList>
            <person name="De Meyer S.E."/>
        </authorList>
    </citation>
    <scope>NUCLEOTIDE SEQUENCE [LARGE SCALE GENOMIC DNA]</scope>
    <source>
        <strain evidence="1 2">WSM448</strain>
    </source>
</reference>
<gene>
    <name evidence="1" type="ORF">EHI47_31720</name>
</gene>
<dbReference type="RefSeq" id="WP_128412249.1">
    <property type="nucleotide sequence ID" value="NZ_SBHX01000078.1"/>
</dbReference>
<proteinExistence type="predicted"/>
<dbReference type="Proteomes" id="UP000283817">
    <property type="component" value="Unassembled WGS sequence"/>
</dbReference>
<comment type="caution">
    <text evidence="1">The sequence shown here is derived from an EMBL/GenBank/DDBJ whole genome shotgun (WGS) entry which is preliminary data.</text>
</comment>
<evidence type="ECO:0000313" key="1">
    <source>
        <dbReference type="EMBL" id="RWX23241.1"/>
    </source>
</evidence>
<organism evidence="1 2">
    <name type="scientific">Rhizobium leguminosarum</name>
    <dbReference type="NCBI Taxonomy" id="384"/>
    <lineage>
        <taxon>Bacteria</taxon>
        <taxon>Pseudomonadati</taxon>
        <taxon>Pseudomonadota</taxon>
        <taxon>Alphaproteobacteria</taxon>
        <taxon>Hyphomicrobiales</taxon>
        <taxon>Rhizobiaceae</taxon>
        <taxon>Rhizobium/Agrobacterium group</taxon>
        <taxon>Rhizobium</taxon>
    </lineage>
</organism>
<protein>
    <submittedName>
        <fullName evidence="1">Uncharacterized protein</fullName>
    </submittedName>
</protein>
<accession>A0A444HM58</accession>
<dbReference type="AlphaFoldDB" id="A0A444HM58"/>